<dbReference type="Pfam" id="PF12645">
    <property type="entry name" value="HTH_16"/>
    <property type="match status" value="1"/>
</dbReference>
<dbReference type="EMBL" id="RYZS01000001">
    <property type="protein sequence ID" value="RVU95128.1"/>
    <property type="molecule type" value="Genomic_DNA"/>
</dbReference>
<reference evidence="2 3" key="1">
    <citation type="submission" date="2018-12" db="EMBL/GenBank/DDBJ databases">
        <title>A novel vanA-carrying plasmid in a clinical isolate of Enterococcus avium.</title>
        <authorList>
            <person name="Bernasconi O.J."/>
            <person name="Luzzaro F."/>
            <person name="Endimiani A."/>
        </authorList>
    </citation>
    <scope>NUCLEOTIDE SEQUENCE [LARGE SCALE GENOMIC DNA]</scope>
    <source>
        <strain evidence="2 3">LC0559/18</strain>
    </source>
</reference>
<dbReference type="GO" id="GO:0003700">
    <property type="term" value="F:DNA-binding transcription factor activity"/>
    <property type="evidence" value="ECO:0007669"/>
    <property type="project" value="InterPro"/>
</dbReference>
<protein>
    <submittedName>
        <fullName evidence="2">Helix-turn-helix domain-containing protein</fullName>
    </submittedName>
</protein>
<accession>A0A437UNE0</accession>
<comment type="caution">
    <text evidence="2">The sequence shown here is derived from an EMBL/GenBank/DDBJ whole genome shotgun (WGS) entry which is preliminary data.</text>
</comment>
<feature type="domain" description="Helix-turn-helix conjugative transposon-like" evidence="1">
    <location>
        <begin position="7"/>
        <end position="60"/>
    </location>
</feature>
<evidence type="ECO:0000259" key="1">
    <source>
        <dbReference type="Pfam" id="PF12645"/>
    </source>
</evidence>
<dbReference type="SUPFAM" id="SSF88946">
    <property type="entry name" value="Sigma2 domain of RNA polymerase sigma factors"/>
    <property type="match status" value="1"/>
</dbReference>
<dbReference type="InterPro" id="IPR024760">
    <property type="entry name" value="HTH_dom_conjug_TS-like"/>
</dbReference>
<evidence type="ECO:0000313" key="2">
    <source>
        <dbReference type="EMBL" id="RVU95128.1"/>
    </source>
</evidence>
<dbReference type="GO" id="GO:0006352">
    <property type="term" value="P:DNA-templated transcription initiation"/>
    <property type="evidence" value="ECO:0007669"/>
    <property type="project" value="InterPro"/>
</dbReference>
<sequence>MLDEISELFLKVKDGDDDAFEELINKFNPLLVSVSMRSGKFDEDCYQECMTAFFLSIQKFSLED</sequence>
<gene>
    <name evidence="2" type="ORF">EK398_09960</name>
</gene>
<proteinExistence type="predicted"/>
<dbReference type="InterPro" id="IPR013325">
    <property type="entry name" value="RNA_pol_sigma_r2"/>
</dbReference>
<dbReference type="Gene3D" id="1.10.1740.10">
    <property type="match status" value="1"/>
</dbReference>
<organism evidence="2 3">
    <name type="scientific">Enterococcus avium</name>
    <name type="common">Streptococcus avium</name>
    <dbReference type="NCBI Taxonomy" id="33945"/>
    <lineage>
        <taxon>Bacteria</taxon>
        <taxon>Bacillati</taxon>
        <taxon>Bacillota</taxon>
        <taxon>Bacilli</taxon>
        <taxon>Lactobacillales</taxon>
        <taxon>Enterococcaceae</taxon>
        <taxon>Enterococcus</taxon>
    </lineage>
</organism>
<dbReference type="Proteomes" id="UP000288388">
    <property type="component" value="Unassembled WGS sequence"/>
</dbReference>
<dbReference type="AlphaFoldDB" id="A0A437UNE0"/>
<evidence type="ECO:0000313" key="3">
    <source>
        <dbReference type="Proteomes" id="UP000288388"/>
    </source>
</evidence>
<name>A0A437UNE0_ENTAV</name>